<dbReference type="EMBL" id="JBBMFL010000007">
    <property type="protein sequence ID" value="MEQ2544846.1"/>
    <property type="molecule type" value="Genomic_DNA"/>
</dbReference>
<dbReference type="Proteomes" id="UP001460202">
    <property type="component" value="Unassembled WGS sequence"/>
</dbReference>
<proteinExistence type="predicted"/>
<keyword evidence="3" id="KW-1185">Reference proteome</keyword>
<dbReference type="Gene3D" id="2.170.130.10">
    <property type="entry name" value="TonB-dependent receptor, plug domain"/>
    <property type="match status" value="1"/>
</dbReference>
<comment type="caution">
    <text evidence="2">The sequence shown here is derived from an EMBL/GenBank/DDBJ whole genome shotgun (WGS) entry which is preliminary data.</text>
</comment>
<accession>A0ABV1GWQ9</accession>
<dbReference type="NCBIfam" id="TIGR04056">
    <property type="entry name" value="OMP_RagA_SusC"/>
    <property type="match status" value="1"/>
</dbReference>
<name>A0ABV1GWQ9_9BACT</name>
<evidence type="ECO:0000313" key="3">
    <source>
        <dbReference type="Proteomes" id="UP001460202"/>
    </source>
</evidence>
<keyword evidence="1" id="KW-0732">Signal</keyword>
<feature type="signal peptide" evidence="1">
    <location>
        <begin position="1"/>
        <end position="23"/>
    </location>
</feature>
<protein>
    <submittedName>
        <fullName evidence="2">SusC/RagA family TonB-linked outer membrane protein</fullName>
    </submittedName>
</protein>
<evidence type="ECO:0000256" key="1">
    <source>
        <dbReference type="SAM" id="SignalP"/>
    </source>
</evidence>
<dbReference type="InterPro" id="IPR023996">
    <property type="entry name" value="TonB-dep_OMP_SusC/RagA"/>
</dbReference>
<feature type="chain" id="PRO_5047418306" evidence="1">
    <location>
        <begin position="24"/>
        <end position="1030"/>
    </location>
</feature>
<organism evidence="2 3">
    <name type="scientific">Alistipes intestinihominis</name>
    <dbReference type="NCBI Taxonomy" id="3133172"/>
    <lineage>
        <taxon>Bacteria</taxon>
        <taxon>Pseudomonadati</taxon>
        <taxon>Bacteroidota</taxon>
        <taxon>Bacteroidia</taxon>
        <taxon>Bacteroidales</taxon>
        <taxon>Rikenellaceae</taxon>
        <taxon>Alistipes</taxon>
    </lineage>
</organism>
<gene>
    <name evidence="2" type="ORF">WMO46_07795</name>
</gene>
<dbReference type="InterPro" id="IPR037066">
    <property type="entry name" value="Plug_dom_sf"/>
</dbReference>
<dbReference type="RefSeq" id="WP_349094138.1">
    <property type="nucleotide sequence ID" value="NZ_JBBMFL010000007.1"/>
</dbReference>
<reference evidence="2 3" key="1">
    <citation type="submission" date="2024-03" db="EMBL/GenBank/DDBJ databases">
        <title>Human intestinal bacterial collection.</title>
        <authorList>
            <person name="Pauvert C."/>
            <person name="Hitch T.C.A."/>
            <person name="Clavel T."/>
        </authorList>
    </citation>
    <scope>NUCLEOTIDE SEQUENCE [LARGE SCALE GENOMIC DNA]</scope>
    <source>
        <strain evidence="2 3">CLA-KB-H122</strain>
    </source>
</reference>
<sequence>MKIKIIIMCFLLLASGLFQPVSAQRKQRKQQPIQITLSSRIVGAGGQPVVGALVYTNEGKTVSRSDRSGAFAVKAEPQEMVLIEADGYEPMTVAAADINKGSVMLSASAYQSGKSDEVDVPFVPLKRRNVIGAVDQVNVDKLRDTYYADDWLSYLQTSGTGIFDAANIRYAGNVVVIDGMMKGDEGLSFADYLSPDEIESISVLKDASSRILYGGTGQGVINIRTKRGTPLKNYLNVRYEYSLARPIKYPDYMGAADYMTLYNEARRNDGLTDRYDGMTIQNTRIGFDPVQYPDVDFYNRDFLRNVKQSHKAAVEVGGGNRIASYYFLLGYDYDKSLQKLGEAADEGDNTFRARGNVDVKITDYLRAKVDMTVVLNSNYVSKGDFWSMASTRRPNQFAFLIPIDRVAAGDMDLVEEARQQKSLIDGKYLLAGDHVYTTNVYGDKVLAGYDKLTNRAANVNIGFDVDLKGVTPGLTFSTYGGIDNNNVYMISQTNKYAVYTPLFEISTTSDVDRIHLTKQGENNFVGAQSIGKVDMNRKIAWYNVLNYSRVFGGEHDVNVTATHRMSSYVTQGQIYSKKQLDYALRANYMYRNRYIAEVGLAAIASPFLPADHRWGVASSYALGWIVSEEKFMRNSGIDFLKIKASFSNLKSDPTDYNLSRDTYKIGNKHTYNDGSNSNNFLPVVLGNPNLTFADVYELNAGFEMALLKRSLYAEVNYFQRRKTGLIARTVNEYMGVVGGSDFIMSRNYGISEGRGFEISLAYNKRFDPDWSLSVKAGMVYYSAKNMKIDELNYGPGLEYNQKTDKSLSALWGYVADGFYTQEEIDRINDPADKTLAKPSFGTVRAGDLKYRDLNSDGVINDRDQKVIGDSRSTCDYRFALTLRWRNFSFYAQMRAQTGGSQFLSGDYYRVSGEMKYPSYLMKARWAYDPERGIDTRSTATYPRLSTTGNVHNFQNSTFWVSATGFFKIPVVQLTYHLSERVARKIGMKSPNVYFRANNLLTLAPEKEKLLLNIGAEPAYTWFALGFKANF</sequence>
<dbReference type="SUPFAM" id="SSF56935">
    <property type="entry name" value="Porins"/>
    <property type="match status" value="1"/>
</dbReference>
<evidence type="ECO:0000313" key="2">
    <source>
        <dbReference type="EMBL" id="MEQ2544846.1"/>
    </source>
</evidence>